<dbReference type="SUPFAM" id="SSF52540">
    <property type="entry name" value="P-loop containing nucleoside triphosphate hydrolases"/>
    <property type="match status" value="1"/>
</dbReference>
<dbReference type="CDD" id="cd14291">
    <property type="entry name" value="UBA1_NUB1_like"/>
    <property type="match status" value="1"/>
</dbReference>
<protein>
    <submittedName>
        <fullName evidence="1">DNA polymerase III subunit delta</fullName>
    </submittedName>
</protein>
<evidence type="ECO:0000313" key="2">
    <source>
        <dbReference type="Proteomes" id="UP000278632"/>
    </source>
</evidence>
<dbReference type="InterPro" id="IPR027417">
    <property type="entry name" value="P-loop_NTPase"/>
</dbReference>
<dbReference type="RefSeq" id="WP_123191780.1">
    <property type="nucleotide sequence ID" value="NZ_QICD01000005.1"/>
</dbReference>
<reference evidence="2" key="1">
    <citation type="submission" date="2018-05" db="EMBL/GenBank/DDBJ databases">
        <title>Genome Sequencing of selected type strains of the family Eggerthellaceae.</title>
        <authorList>
            <person name="Danylec N."/>
            <person name="Stoll D.A."/>
            <person name="Doetsch A."/>
            <person name="Huch M."/>
        </authorList>
    </citation>
    <scope>NUCLEOTIDE SEQUENCE [LARGE SCALE GENOMIC DNA]</scope>
    <source>
        <strain evidence="2">DSM 16106</strain>
    </source>
</reference>
<dbReference type="InterPro" id="IPR004622">
    <property type="entry name" value="DNA_pol_HolB"/>
</dbReference>
<dbReference type="AlphaFoldDB" id="A0A3N0BGK0"/>
<dbReference type="InterPro" id="IPR050238">
    <property type="entry name" value="DNA_Rep/Repair_Clamp_Loader"/>
</dbReference>
<dbReference type="NCBIfam" id="TIGR00678">
    <property type="entry name" value="holB"/>
    <property type="match status" value="1"/>
</dbReference>
<dbReference type="Gene3D" id="1.10.8.10">
    <property type="entry name" value="DNA helicase RuvA subunit, C-terminal domain"/>
    <property type="match status" value="1"/>
</dbReference>
<proteinExistence type="predicted"/>
<comment type="caution">
    <text evidence="1">The sequence shown here is derived from an EMBL/GenBank/DDBJ whole genome shotgun (WGS) entry which is preliminary data.</text>
</comment>
<gene>
    <name evidence="1" type="primary">holB</name>
    <name evidence="1" type="ORF">DMP08_04550</name>
</gene>
<dbReference type="Pfam" id="PF13177">
    <property type="entry name" value="DNA_pol3_delta2"/>
    <property type="match status" value="1"/>
</dbReference>
<keyword evidence="2" id="KW-1185">Reference proteome</keyword>
<name>A0A3N0BGK0_9ACTN</name>
<organism evidence="1 2">
    <name type="scientific">Paraeggerthella hongkongensis</name>
    <dbReference type="NCBI Taxonomy" id="230658"/>
    <lineage>
        <taxon>Bacteria</taxon>
        <taxon>Bacillati</taxon>
        <taxon>Actinomycetota</taxon>
        <taxon>Coriobacteriia</taxon>
        <taxon>Eggerthellales</taxon>
        <taxon>Eggerthellaceae</taxon>
        <taxon>Paraeggerthella</taxon>
    </lineage>
</organism>
<dbReference type="PANTHER" id="PTHR11669:SF8">
    <property type="entry name" value="DNA POLYMERASE III SUBUNIT DELTA"/>
    <property type="match status" value="1"/>
</dbReference>
<dbReference type="GO" id="GO:0008408">
    <property type="term" value="F:3'-5' exonuclease activity"/>
    <property type="evidence" value="ECO:0007669"/>
    <property type="project" value="InterPro"/>
</dbReference>
<dbReference type="Proteomes" id="UP000278632">
    <property type="component" value="Unassembled WGS sequence"/>
</dbReference>
<dbReference type="GO" id="GO:0006261">
    <property type="term" value="P:DNA-templated DNA replication"/>
    <property type="evidence" value="ECO:0007669"/>
    <property type="project" value="TreeGrafter"/>
</dbReference>
<dbReference type="Gene3D" id="3.40.50.300">
    <property type="entry name" value="P-loop containing nucleotide triphosphate hydrolases"/>
    <property type="match status" value="1"/>
</dbReference>
<dbReference type="OrthoDB" id="9809531at2"/>
<evidence type="ECO:0000313" key="1">
    <source>
        <dbReference type="EMBL" id="RNL46952.1"/>
    </source>
</evidence>
<dbReference type="PANTHER" id="PTHR11669">
    <property type="entry name" value="REPLICATION FACTOR C / DNA POLYMERASE III GAMMA-TAU SUBUNIT"/>
    <property type="match status" value="1"/>
</dbReference>
<accession>A0A3N0BGK0</accession>
<dbReference type="EMBL" id="QICD01000005">
    <property type="protein sequence ID" value="RNL46952.1"/>
    <property type="molecule type" value="Genomic_DNA"/>
</dbReference>
<dbReference type="GO" id="GO:0003887">
    <property type="term" value="F:DNA-directed DNA polymerase activity"/>
    <property type="evidence" value="ECO:0007669"/>
    <property type="project" value="InterPro"/>
</dbReference>
<sequence>MAADAFENILGQPKVREFLRATVSQDKVSHAYLFTGPAGSNKTLAAYAFAQAVLCPKGPQGPRGGNCGACDACRRIMRKKHPDVRYFAPEGASGYLVEQIRDIVSDTSFAPIQAKKKIYILDRVDLLGVQAANAFLKTLEEPPSDVVLILLGRTRESVLPTILSRCQVVPFRTIPASEAAGIIVQNSGASLEQARMALEACNGSITRAVEFLKSNERLGFRRRVLEVVGCLGKADDWDIIGFASELVVLVKAPLDVARAEQEQELAENADFLAKSAIRQIEARNKRQLTAKTFESLRHLTAVVRSWLRDVVAVCAETPELVINVDVRDSVVETAAVTDEARAVAALACVRRCDEAISYNVSPETCIDAMLFEIRDTLYGRAPHASGAATRIR</sequence>